<dbReference type="EMBL" id="CM042027">
    <property type="protein sequence ID" value="KAI3801560.1"/>
    <property type="molecule type" value="Genomic_DNA"/>
</dbReference>
<reference evidence="2" key="1">
    <citation type="journal article" date="2022" name="Mol. Ecol. Resour.">
        <title>The genomes of chicory, endive, great burdock and yacon provide insights into Asteraceae palaeo-polyploidization history and plant inulin production.</title>
        <authorList>
            <person name="Fan W."/>
            <person name="Wang S."/>
            <person name="Wang H."/>
            <person name="Wang A."/>
            <person name="Jiang F."/>
            <person name="Liu H."/>
            <person name="Zhao H."/>
            <person name="Xu D."/>
            <person name="Zhang Y."/>
        </authorList>
    </citation>
    <scope>NUCLEOTIDE SEQUENCE [LARGE SCALE GENOMIC DNA]</scope>
    <source>
        <strain evidence="2">cv. Yunnan</strain>
    </source>
</reference>
<accession>A0ACB9I2F3</accession>
<protein>
    <submittedName>
        <fullName evidence="1">Uncharacterized protein</fullName>
    </submittedName>
</protein>
<keyword evidence="2" id="KW-1185">Reference proteome</keyword>
<proteinExistence type="predicted"/>
<organism evidence="1 2">
    <name type="scientific">Smallanthus sonchifolius</name>
    <dbReference type="NCBI Taxonomy" id="185202"/>
    <lineage>
        <taxon>Eukaryota</taxon>
        <taxon>Viridiplantae</taxon>
        <taxon>Streptophyta</taxon>
        <taxon>Embryophyta</taxon>
        <taxon>Tracheophyta</taxon>
        <taxon>Spermatophyta</taxon>
        <taxon>Magnoliopsida</taxon>
        <taxon>eudicotyledons</taxon>
        <taxon>Gunneridae</taxon>
        <taxon>Pentapetalae</taxon>
        <taxon>asterids</taxon>
        <taxon>campanulids</taxon>
        <taxon>Asterales</taxon>
        <taxon>Asteraceae</taxon>
        <taxon>Asteroideae</taxon>
        <taxon>Heliantheae alliance</taxon>
        <taxon>Millerieae</taxon>
        <taxon>Smallanthus</taxon>
    </lineage>
</organism>
<reference evidence="1 2" key="2">
    <citation type="journal article" date="2022" name="Mol. Ecol. Resour.">
        <title>The genomes of chicory, endive, great burdock and yacon provide insights into Asteraceae paleo-polyploidization history and plant inulin production.</title>
        <authorList>
            <person name="Fan W."/>
            <person name="Wang S."/>
            <person name="Wang H."/>
            <person name="Wang A."/>
            <person name="Jiang F."/>
            <person name="Liu H."/>
            <person name="Zhao H."/>
            <person name="Xu D."/>
            <person name="Zhang Y."/>
        </authorList>
    </citation>
    <scope>NUCLEOTIDE SEQUENCE [LARGE SCALE GENOMIC DNA]</scope>
    <source>
        <strain evidence="2">cv. Yunnan</strain>
        <tissue evidence="1">Leaves</tissue>
    </source>
</reference>
<name>A0ACB9I2F3_9ASTR</name>
<evidence type="ECO:0000313" key="1">
    <source>
        <dbReference type="EMBL" id="KAI3801560.1"/>
    </source>
</evidence>
<comment type="caution">
    <text evidence="1">The sequence shown here is derived from an EMBL/GenBank/DDBJ whole genome shotgun (WGS) entry which is preliminary data.</text>
</comment>
<dbReference type="Proteomes" id="UP001056120">
    <property type="component" value="Linkage Group LG10"/>
</dbReference>
<evidence type="ECO:0000313" key="2">
    <source>
        <dbReference type="Proteomes" id="UP001056120"/>
    </source>
</evidence>
<sequence length="137" mass="15216">MSFEDFNFENNRSKLLDLVCDSIGKFIYSSYPQADFCGPPAHNDSPDGFSKKNETKSGKNMVEVAVIVELFAKVCLQVTNELDGNLLNGLHIGLAEEHQYVNAGLAIMLSYTWLQRTGHYEVKPVDQPNKIFALASG</sequence>
<gene>
    <name evidence="1" type="ORF">L1987_29668</name>
</gene>